<protein>
    <submittedName>
        <fullName evidence="1">Uncharacterized protein</fullName>
    </submittedName>
</protein>
<proteinExistence type="predicted"/>
<accession>A0A564Y609</accession>
<reference evidence="1 2" key="1">
    <citation type="submission" date="2019-07" db="EMBL/GenBank/DDBJ databases">
        <authorList>
            <person name="Jastrzebski P J."/>
            <person name="Paukszto L."/>
            <person name="Jastrzebski P J."/>
        </authorList>
    </citation>
    <scope>NUCLEOTIDE SEQUENCE [LARGE SCALE GENOMIC DNA]</scope>
    <source>
        <strain evidence="1 2">WMS-il1</strain>
    </source>
</reference>
<name>A0A564Y609_HYMDI</name>
<dbReference type="AlphaFoldDB" id="A0A564Y609"/>
<evidence type="ECO:0000313" key="1">
    <source>
        <dbReference type="EMBL" id="VUZ42680.1"/>
    </source>
</evidence>
<dbReference type="EMBL" id="CABIJS010000089">
    <property type="protein sequence ID" value="VUZ42680.1"/>
    <property type="molecule type" value="Genomic_DNA"/>
</dbReference>
<sequence length="55" mass="6324">MRCAVLTERYTTRIGASRPWKFCYSGSSTEGPYSGITLLINTIKNSSFEFKDWRP</sequence>
<evidence type="ECO:0000313" key="2">
    <source>
        <dbReference type="Proteomes" id="UP000321570"/>
    </source>
</evidence>
<dbReference type="Proteomes" id="UP000321570">
    <property type="component" value="Unassembled WGS sequence"/>
</dbReference>
<keyword evidence="2" id="KW-1185">Reference proteome</keyword>
<gene>
    <name evidence="1" type="ORF">WMSIL1_LOCUS3228</name>
</gene>
<organism evidence="1 2">
    <name type="scientific">Hymenolepis diminuta</name>
    <name type="common">Rat tapeworm</name>
    <dbReference type="NCBI Taxonomy" id="6216"/>
    <lineage>
        <taxon>Eukaryota</taxon>
        <taxon>Metazoa</taxon>
        <taxon>Spiralia</taxon>
        <taxon>Lophotrochozoa</taxon>
        <taxon>Platyhelminthes</taxon>
        <taxon>Cestoda</taxon>
        <taxon>Eucestoda</taxon>
        <taxon>Cyclophyllidea</taxon>
        <taxon>Hymenolepididae</taxon>
        <taxon>Hymenolepis</taxon>
    </lineage>
</organism>